<sequence>MKKILVLYYSMYGHIERMAEAVAEGARSVPGVEVTLKRVPETMPEEVARKAGAKLDQAALPAEPKELADYDAILFGTPTRFGNMAGQMRNFLDQTGGLWVSGALVGKFASVFTSTGTGGGSETTITSFWHTLAHHGMVIVGLPYVLPELSDISEPRGGSPYGAATIAGADGSRWPSEKELILASFQGAHVARLVVRMQ</sequence>
<dbReference type="GO" id="GO:0003955">
    <property type="term" value="F:NAD(P)H dehydrogenase (quinone) activity"/>
    <property type="evidence" value="ECO:0007669"/>
    <property type="project" value="UniProtKB-EC"/>
</dbReference>
<gene>
    <name evidence="7" type="primary">wrbA</name>
    <name evidence="7" type="ORF">ACFFGX_15115</name>
</gene>
<comment type="catalytic activity">
    <reaction evidence="5">
        <text>a quinone + NADH + H(+) = a quinol + NAD(+)</text>
        <dbReference type="Rhea" id="RHEA:46160"/>
        <dbReference type="ChEBI" id="CHEBI:15378"/>
        <dbReference type="ChEBI" id="CHEBI:24646"/>
        <dbReference type="ChEBI" id="CHEBI:57540"/>
        <dbReference type="ChEBI" id="CHEBI:57945"/>
        <dbReference type="ChEBI" id="CHEBI:132124"/>
        <dbReference type="EC" id="1.6.5.2"/>
    </reaction>
</comment>
<keyword evidence="5" id="KW-0547">Nucleotide-binding</keyword>
<keyword evidence="3 5" id="KW-0288">FMN</keyword>
<name>A0ABV6SMR0_AZOPA</name>
<dbReference type="PANTHER" id="PTHR30546:SF23">
    <property type="entry name" value="FLAVOPROTEIN-LIKE PROTEIN YCP4-RELATED"/>
    <property type="match status" value="1"/>
</dbReference>
<comment type="cofactor">
    <cofactor evidence="5">
        <name>FMN</name>
        <dbReference type="ChEBI" id="CHEBI:58210"/>
    </cofactor>
    <text evidence="5">Binds 1 FMN per monomer.</text>
</comment>
<comment type="caution">
    <text evidence="7">The sequence shown here is derived from an EMBL/GenBank/DDBJ whole genome shotgun (WGS) entry which is preliminary data.</text>
</comment>
<dbReference type="InterPro" id="IPR029039">
    <property type="entry name" value="Flavoprotein-like_sf"/>
</dbReference>
<feature type="domain" description="Flavodoxin-like" evidence="6">
    <location>
        <begin position="4"/>
        <end position="190"/>
    </location>
</feature>
<protein>
    <recommendedName>
        <fullName evidence="5">NAD(P)H dehydrogenase (quinone)</fullName>
        <ecNumber evidence="5">1.6.5.2</ecNumber>
    </recommendedName>
    <alternativeName>
        <fullName evidence="5">NAD(P)H:quinone oxidoreductase</fullName>
        <shortName evidence="5">NQO</shortName>
    </alternativeName>
</protein>
<evidence type="ECO:0000256" key="2">
    <source>
        <dbReference type="ARBA" id="ARBA00022630"/>
    </source>
</evidence>
<dbReference type="InterPro" id="IPR010089">
    <property type="entry name" value="Flavoprotein_WrbA-like"/>
</dbReference>
<dbReference type="EMBL" id="JBHLSS010000098">
    <property type="protein sequence ID" value="MFC0710821.1"/>
    <property type="molecule type" value="Genomic_DNA"/>
</dbReference>
<dbReference type="Pfam" id="PF03358">
    <property type="entry name" value="FMN_red"/>
    <property type="match status" value="1"/>
</dbReference>
<keyword evidence="5" id="KW-0520">NAD</keyword>
<evidence type="ECO:0000256" key="4">
    <source>
        <dbReference type="ARBA" id="ARBA00023002"/>
    </source>
</evidence>
<feature type="binding site" evidence="5">
    <location>
        <begin position="114"/>
        <end position="119"/>
    </location>
    <ligand>
        <name>FMN</name>
        <dbReference type="ChEBI" id="CHEBI:58210"/>
    </ligand>
</feature>
<feature type="binding site" evidence="5">
    <location>
        <position position="134"/>
    </location>
    <ligand>
        <name>FMN</name>
        <dbReference type="ChEBI" id="CHEBI:58210"/>
    </ligand>
</feature>
<dbReference type="NCBIfam" id="TIGR01755">
    <property type="entry name" value="flav_wrbA"/>
    <property type="match status" value="1"/>
</dbReference>
<comment type="similarity">
    <text evidence="1 5">Belongs to the WrbA family.</text>
</comment>
<dbReference type="InterPro" id="IPR008254">
    <property type="entry name" value="Flavodoxin/NO_synth"/>
</dbReference>
<evidence type="ECO:0000256" key="3">
    <source>
        <dbReference type="ARBA" id="ARBA00022643"/>
    </source>
</evidence>
<feature type="binding site" evidence="5">
    <location>
        <begin position="10"/>
        <end position="15"/>
    </location>
    <ligand>
        <name>FMN</name>
        <dbReference type="ChEBI" id="CHEBI:58210"/>
    </ligand>
</feature>
<comment type="catalytic activity">
    <reaction evidence="5">
        <text>a quinone + NADPH + H(+) = a quinol + NADP(+)</text>
        <dbReference type="Rhea" id="RHEA:46164"/>
        <dbReference type="ChEBI" id="CHEBI:15378"/>
        <dbReference type="ChEBI" id="CHEBI:24646"/>
        <dbReference type="ChEBI" id="CHEBI:57783"/>
        <dbReference type="ChEBI" id="CHEBI:58349"/>
        <dbReference type="ChEBI" id="CHEBI:132124"/>
        <dbReference type="EC" id="1.6.5.2"/>
    </reaction>
</comment>
<dbReference type="Proteomes" id="UP001589891">
    <property type="component" value="Unassembled WGS sequence"/>
</dbReference>
<evidence type="ECO:0000259" key="6">
    <source>
        <dbReference type="PROSITE" id="PS50902"/>
    </source>
</evidence>
<dbReference type="NCBIfam" id="NF002999">
    <property type="entry name" value="PRK03767.1"/>
    <property type="match status" value="1"/>
</dbReference>
<dbReference type="PANTHER" id="PTHR30546">
    <property type="entry name" value="FLAVODOXIN-RELATED PROTEIN WRBA-RELATED"/>
    <property type="match status" value="1"/>
</dbReference>
<dbReference type="HAMAP" id="MF_01017">
    <property type="entry name" value="NQOR"/>
    <property type="match status" value="1"/>
</dbReference>
<accession>A0ABV6SMR0</accession>
<proteinExistence type="inferred from homology"/>
<evidence type="ECO:0000313" key="8">
    <source>
        <dbReference type="Proteomes" id="UP001589891"/>
    </source>
</evidence>
<feature type="binding site" evidence="5">
    <location>
        <position position="99"/>
    </location>
    <ligand>
        <name>substrate</name>
    </ligand>
</feature>
<feature type="binding site" evidence="5">
    <location>
        <position position="12"/>
    </location>
    <ligand>
        <name>NAD(+)</name>
        <dbReference type="ChEBI" id="CHEBI:57540"/>
    </ligand>
</feature>
<keyword evidence="2 5" id="KW-0285">Flavoprotein</keyword>
<reference evidence="7 8" key="1">
    <citation type="submission" date="2024-09" db="EMBL/GenBank/DDBJ databases">
        <authorList>
            <person name="Sun Q."/>
            <person name="Mori K."/>
        </authorList>
    </citation>
    <scope>NUCLEOTIDE SEQUENCE [LARGE SCALE GENOMIC DNA]</scope>
    <source>
        <strain evidence="7 8">NCAIM B.01794</strain>
    </source>
</reference>
<keyword evidence="8" id="KW-1185">Reference proteome</keyword>
<dbReference type="SUPFAM" id="SSF52218">
    <property type="entry name" value="Flavoproteins"/>
    <property type="match status" value="1"/>
</dbReference>
<dbReference type="RefSeq" id="WP_376947290.1">
    <property type="nucleotide sequence ID" value="NZ_CP171449.1"/>
</dbReference>
<evidence type="ECO:0000256" key="1">
    <source>
        <dbReference type="ARBA" id="ARBA00006961"/>
    </source>
</evidence>
<organism evidence="7 8">
    <name type="scientific">Azorhizophilus paspali</name>
    <name type="common">Azotobacter paspali</name>
    <dbReference type="NCBI Taxonomy" id="69963"/>
    <lineage>
        <taxon>Bacteria</taxon>
        <taxon>Pseudomonadati</taxon>
        <taxon>Pseudomonadota</taxon>
        <taxon>Gammaproteobacteria</taxon>
        <taxon>Pseudomonadales</taxon>
        <taxon>Pseudomonadaceae</taxon>
        <taxon>Azorhizophilus</taxon>
    </lineage>
</organism>
<evidence type="ECO:0000256" key="5">
    <source>
        <dbReference type="HAMAP-Rule" id="MF_01017"/>
    </source>
</evidence>
<dbReference type="EC" id="1.6.5.2" evidence="5"/>
<dbReference type="InterPro" id="IPR037513">
    <property type="entry name" value="NQO"/>
</dbReference>
<keyword evidence="5" id="KW-0521">NADP</keyword>
<feature type="binding site" evidence="5">
    <location>
        <begin position="79"/>
        <end position="81"/>
    </location>
    <ligand>
        <name>FMN</name>
        <dbReference type="ChEBI" id="CHEBI:58210"/>
    </ligand>
</feature>
<dbReference type="InterPro" id="IPR005025">
    <property type="entry name" value="FMN_Rdtase-like_dom"/>
</dbReference>
<dbReference type="Gene3D" id="3.40.50.360">
    <property type="match status" value="1"/>
</dbReference>
<evidence type="ECO:0000313" key="7">
    <source>
        <dbReference type="EMBL" id="MFC0710821.1"/>
    </source>
</evidence>
<dbReference type="PROSITE" id="PS50902">
    <property type="entry name" value="FLAVODOXIN_LIKE"/>
    <property type="match status" value="1"/>
</dbReference>
<keyword evidence="4 5" id="KW-0560">Oxidoreductase</keyword>